<evidence type="ECO:0008006" key="2">
    <source>
        <dbReference type="Google" id="ProtNLM"/>
    </source>
</evidence>
<dbReference type="EMBL" id="BARV01011678">
    <property type="protein sequence ID" value="GAI10872.1"/>
    <property type="molecule type" value="Genomic_DNA"/>
</dbReference>
<dbReference type="AlphaFoldDB" id="X1KUU7"/>
<reference evidence="1" key="1">
    <citation type="journal article" date="2014" name="Front. Microbiol.">
        <title>High frequency of phylogenetically diverse reductive dehalogenase-homologous genes in deep subseafloor sedimentary metagenomes.</title>
        <authorList>
            <person name="Kawai M."/>
            <person name="Futagami T."/>
            <person name="Toyoda A."/>
            <person name="Takaki Y."/>
            <person name="Nishi S."/>
            <person name="Hori S."/>
            <person name="Arai W."/>
            <person name="Tsubouchi T."/>
            <person name="Morono Y."/>
            <person name="Uchiyama I."/>
            <person name="Ito T."/>
            <person name="Fujiyama A."/>
            <person name="Inagaki F."/>
            <person name="Takami H."/>
        </authorList>
    </citation>
    <scope>NUCLEOTIDE SEQUENCE</scope>
    <source>
        <strain evidence="1">Expedition CK06-06</strain>
    </source>
</reference>
<organism evidence="1">
    <name type="scientific">marine sediment metagenome</name>
    <dbReference type="NCBI Taxonomy" id="412755"/>
    <lineage>
        <taxon>unclassified sequences</taxon>
        <taxon>metagenomes</taxon>
        <taxon>ecological metagenomes</taxon>
    </lineage>
</organism>
<proteinExistence type="predicted"/>
<evidence type="ECO:0000313" key="1">
    <source>
        <dbReference type="EMBL" id="GAI10872.1"/>
    </source>
</evidence>
<protein>
    <recommendedName>
        <fullName evidence="2">PIN domain-containing protein</fullName>
    </recommendedName>
</protein>
<dbReference type="InterPro" id="IPR029060">
    <property type="entry name" value="PIN-like_dom_sf"/>
</dbReference>
<dbReference type="SUPFAM" id="SSF88723">
    <property type="entry name" value="PIN domain-like"/>
    <property type="match status" value="1"/>
</dbReference>
<gene>
    <name evidence="1" type="ORF">S06H3_22024</name>
</gene>
<feature type="non-terminal residue" evidence="1">
    <location>
        <position position="1"/>
    </location>
</feature>
<accession>X1KUU7</accession>
<dbReference type="Gene3D" id="3.40.50.1010">
    <property type="entry name" value="5'-nuclease"/>
    <property type="match status" value="1"/>
</dbReference>
<name>X1KUU7_9ZZZZ</name>
<comment type="caution">
    <text evidence="1">The sequence shown here is derived from an EMBL/GenBank/DDBJ whole genome shotgun (WGS) entry which is preliminary data.</text>
</comment>
<sequence length="58" mass="6585">ATKIAADINESVYDCIFITTAERFNCKLVTDDNSLFLNYAGYSSKKIEILLLENYQNS</sequence>